<keyword evidence="1" id="KW-0808">Transferase</keyword>
<name>A0AAN8ZJT3_9MAGN</name>
<dbReference type="AlphaFoldDB" id="A0AAN8ZJT3"/>
<feature type="domain" description="Phthiocerol/phthiodiolone dimycocerosyl transferase C-terminal" evidence="3">
    <location>
        <begin position="234"/>
        <end position="334"/>
    </location>
</feature>
<dbReference type="Pfam" id="PF16911">
    <property type="entry name" value="PapA_C"/>
    <property type="match status" value="1"/>
</dbReference>
<dbReference type="InterPro" id="IPR023213">
    <property type="entry name" value="CAT-like_dom_sf"/>
</dbReference>
<accession>A0AAN8ZJT3</accession>
<dbReference type="SUPFAM" id="SSF52777">
    <property type="entry name" value="CoA-dependent acyltransferases"/>
    <property type="match status" value="2"/>
</dbReference>
<organism evidence="4 5">
    <name type="scientific">Dillenia turbinata</name>
    <dbReference type="NCBI Taxonomy" id="194707"/>
    <lineage>
        <taxon>Eukaryota</taxon>
        <taxon>Viridiplantae</taxon>
        <taxon>Streptophyta</taxon>
        <taxon>Embryophyta</taxon>
        <taxon>Tracheophyta</taxon>
        <taxon>Spermatophyta</taxon>
        <taxon>Magnoliopsida</taxon>
        <taxon>eudicotyledons</taxon>
        <taxon>Gunneridae</taxon>
        <taxon>Pentapetalae</taxon>
        <taxon>Dilleniales</taxon>
        <taxon>Dilleniaceae</taxon>
        <taxon>Dillenia</taxon>
    </lineage>
</organism>
<protein>
    <recommendedName>
        <fullName evidence="3">Phthiocerol/phthiodiolone dimycocerosyl transferase C-terminal domain-containing protein</fullName>
    </recommendedName>
</protein>
<dbReference type="GO" id="GO:0016746">
    <property type="term" value="F:acyltransferase activity"/>
    <property type="evidence" value="ECO:0007669"/>
    <property type="project" value="UniProtKB-KW"/>
</dbReference>
<keyword evidence="2" id="KW-0012">Acyltransferase</keyword>
<reference evidence="4 5" key="1">
    <citation type="submission" date="2023-12" db="EMBL/GenBank/DDBJ databases">
        <title>A high-quality genome assembly for Dillenia turbinata (Dilleniales).</title>
        <authorList>
            <person name="Chanderbali A."/>
        </authorList>
    </citation>
    <scope>NUCLEOTIDE SEQUENCE [LARGE SCALE GENOMIC DNA]</scope>
    <source>
        <strain evidence="4">LSX21</strain>
        <tissue evidence="4">Leaf</tissue>
    </source>
</reference>
<dbReference type="InterPro" id="IPR031641">
    <property type="entry name" value="PapA_C"/>
</dbReference>
<dbReference type="Gene3D" id="3.30.559.10">
    <property type="entry name" value="Chloramphenicol acetyltransferase-like domain"/>
    <property type="match status" value="1"/>
</dbReference>
<proteinExistence type="predicted"/>
<evidence type="ECO:0000313" key="5">
    <source>
        <dbReference type="Proteomes" id="UP001370490"/>
    </source>
</evidence>
<dbReference type="EMBL" id="JBAMMX010000003">
    <property type="protein sequence ID" value="KAK6944039.1"/>
    <property type="molecule type" value="Genomic_DNA"/>
</dbReference>
<evidence type="ECO:0000256" key="1">
    <source>
        <dbReference type="ARBA" id="ARBA00022679"/>
    </source>
</evidence>
<gene>
    <name evidence="4" type="ORF">RJ641_025141</name>
</gene>
<evidence type="ECO:0000256" key="2">
    <source>
        <dbReference type="ARBA" id="ARBA00023315"/>
    </source>
</evidence>
<keyword evidence="5" id="KW-1185">Reference proteome</keyword>
<dbReference type="Proteomes" id="UP001370490">
    <property type="component" value="Unassembled WGS sequence"/>
</dbReference>
<dbReference type="Gene3D" id="3.30.559.30">
    <property type="entry name" value="Nonribosomal peptide synthetase, condensation domain"/>
    <property type="match status" value="1"/>
</dbReference>
<comment type="caution">
    <text evidence="4">The sequence shown here is derived from an EMBL/GenBank/DDBJ whole genome shotgun (WGS) entry which is preliminary data.</text>
</comment>
<evidence type="ECO:0000259" key="3">
    <source>
        <dbReference type="Pfam" id="PF16911"/>
    </source>
</evidence>
<dbReference type="PANTHER" id="PTHR34375:SF2">
    <property type="entry name" value="GATA ZINC FINGER PROTEIN"/>
    <property type="match status" value="1"/>
</dbReference>
<sequence length="458" mass="50604">MSEFEAGARPLGGTEHSWCRAVPGGTGITVLAILLSRRPNFPVLQNALQELQDAHPILSSKLHPSRTTGTFSFIPSSDPHVQIERISLSSTEDILKIPKQSPSLFPFHLIIEHEFARNPWAEPEFSEAQLIFATAYELPDDKWAVVLRLHTGACDRTASAGLLREVLRLMADGVTDGEIGSKVEGSLGTIEEYVPAGKANKPFWARGKDMIGYSLNSFRLANLNFVDVEQPRSSQWVRLKFNPEVTNQFVSCCKSREIKLCGVLAAAGLIAARALKCIPNDQTSEKYAVVTLVDCRSELDPPLHANSVGFYHSAILNTHDIRGGEKLWELAKRCYMSFADAKKWNKHFTDMSDLNFLMCRAIENPGLTPSSSLRTSFISVFEDPIIDESNEKLKEIGLEDYVGCASAHGVGPSLAIFDTIRDGSLDCACVYPAPLHSREQMQELVDNMERIIVDGLNA</sequence>
<dbReference type="PANTHER" id="PTHR34375">
    <property type="entry name" value="GATA ZINC FINGER PROTEIN-RELATED"/>
    <property type="match status" value="1"/>
</dbReference>
<evidence type="ECO:0000313" key="4">
    <source>
        <dbReference type="EMBL" id="KAK6944039.1"/>
    </source>
</evidence>